<proteinExistence type="inferred from homology"/>
<dbReference type="KEGG" id="acg:AWM71_02975"/>
<dbReference type="EMBL" id="PKGZ01000001">
    <property type="protein sequence ID" value="PKY91935.1"/>
    <property type="molecule type" value="Genomic_DNA"/>
</dbReference>
<dbReference type="PRINTS" id="PR01002">
    <property type="entry name" value="FLGFLGJ"/>
</dbReference>
<dbReference type="Pfam" id="PF01832">
    <property type="entry name" value="Glucosaminidase"/>
    <property type="match status" value="1"/>
</dbReference>
<comment type="similarity">
    <text evidence="1">Belongs to the glycosyl hydrolase 73 family.</text>
</comment>
<accession>A0A0X8F7Q7</accession>
<reference evidence="4 5" key="1">
    <citation type="submission" date="2017-12" db="EMBL/GenBank/DDBJ databases">
        <title>Phylogenetic diversity of female urinary microbiome.</title>
        <authorList>
            <person name="Thomas-White K."/>
            <person name="Wolfe A.J."/>
        </authorList>
    </citation>
    <scope>NUCLEOTIDE SEQUENCE [LARGE SCALE GENOMIC DNA]</scope>
    <source>
        <strain evidence="4 5">UMB0844</strain>
    </source>
</reference>
<evidence type="ECO:0000256" key="2">
    <source>
        <dbReference type="ARBA" id="ARBA00022801"/>
    </source>
</evidence>
<evidence type="ECO:0000313" key="5">
    <source>
        <dbReference type="Proteomes" id="UP000234775"/>
    </source>
</evidence>
<keyword evidence="5" id="KW-1185">Reference proteome</keyword>
<feature type="domain" description="Mannosyl-glycoprotein endo-beta-N-acetylglucosamidase-like" evidence="3">
    <location>
        <begin position="53"/>
        <end position="209"/>
    </location>
</feature>
<organism evidence="4 5">
    <name type="scientific">Aerococcus christensenii</name>
    <dbReference type="NCBI Taxonomy" id="87541"/>
    <lineage>
        <taxon>Bacteria</taxon>
        <taxon>Bacillati</taxon>
        <taxon>Bacillota</taxon>
        <taxon>Bacilli</taxon>
        <taxon>Lactobacillales</taxon>
        <taxon>Aerococcaceae</taxon>
        <taxon>Aerococcus</taxon>
    </lineage>
</organism>
<dbReference type="InterPro" id="IPR051056">
    <property type="entry name" value="Glycosyl_Hydrolase_73"/>
</dbReference>
<dbReference type="Proteomes" id="UP000234775">
    <property type="component" value="Unassembled WGS sequence"/>
</dbReference>
<dbReference type="GO" id="GO:0004040">
    <property type="term" value="F:amidase activity"/>
    <property type="evidence" value="ECO:0007669"/>
    <property type="project" value="InterPro"/>
</dbReference>
<gene>
    <name evidence="4" type="ORF">CYJ27_00380</name>
</gene>
<dbReference type="PANTHER" id="PTHR33308:SF9">
    <property type="entry name" value="PEPTIDOGLYCAN HYDROLASE FLGJ"/>
    <property type="match status" value="1"/>
</dbReference>
<name>A0A0X8F7Q7_9LACT</name>
<keyword evidence="2" id="KW-0378">Hydrolase</keyword>
<comment type="caution">
    <text evidence="4">The sequence shown here is derived from an EMBL/GenBank/DDBJ whole genome shotgun (WGS) entry which is preliminary data.</text>
</comment>
<dbReference type="AlphaFoldDB" id="A0A0X8F7Q7"/>
<evidence type="ECO:0000259" key="3">
    <source>
        <dbReference type="SMART" id="SM00047"/>
    </source>
</evidence>
<dbReference type="Gene3D" id="4.10.80.30">
    <property type="entry name" value="DNA polymerase, domain 6"/>
    <property type="match status" value="1"/>
</dbReference>
<sequence>MGWSQKKSKKKKALKRKYVKKRLGAWLFCLLMIVCLSHYLPRAHFFDAHFNAKTLTSQEEAFINEIGNYAVMNYKTSKVLPSVVVAQAILESDFGRSQLASQYHNLFGKKASGKEPQVRLVTKEYTKQGWIEVSDAFVVYPNWKSSVEDHGNLIKNGTSWNANLYQKVRESKNYRNATQALETAGYATDPNYHNKLNRLIEEYRLYRFDYQK</sequence>
<dbReference type="PANTHER" id="PTHR33308">
    <property type="entry name" value="PEPTIDOGLYCAN HYDROLASE FLGJ"/>
    <property type="match status" value="1"/>
</dbReference>
<evidence type="ECO:0000256" key="1">
    <source>
        <dbReference type="ARBA" id="ARBA00010266"/>
    </source>
</evidence>
<dbReference type="Gene3D" id="1.10.530.10">
    <property type="match status" value="1"/>
</dbReference>
<protein>
    <submittedName>
        <fullName evidence="4">N-acetylmuramoyl-L-alanine amidase</fullName>
    </submittedName>
</protein>
<evidence type="ECO:0000313" key="4">
    <source>
        <dbReference type="EMBL" id="PKY91935.1"/>
    </source>
</evidence>
<dbReference type="SMART" id="SM00047">
    <property type="entry name" value="LYZ2"/>
    <property type="match status" value="1"/>
</dbReference>
<dbReference type="InterPro" id="IPR002901">
    <property type="entry name" value="MGlyc_endo_b_GlcNAc-like_dom"/>
</dbReference>